<dbReference type="NCBIfam" id="TIGR02634">
    <property type="entry name" value="xylF"/>
    <property type="match status" value="1"/>
</dbReference>
<keyword evidence="2 3" id="KW-0732">Signal</keyword>
<evidence type="ECO:0000256" key="2">
    <source>
        <dbReference type="ARBA" id="ARBA00022729"/>
    </source>
</evidence>
<dbReference type="InterPro" id="IPR025997">
    <property type="entry name" value="SBP_2_dom"/>
</dbReference>
<name>A0A1H0G9P7_9BACI</name>
<dbReference type="PANTHER" id="PTHR30036:SF1">
    <property type="entry name" value="D-XYLOSE-BINDING PERIPLASMIC PROTEIN"/>
    <property type="match status" value="1"/>
</dbReference>
<dbReference type="GO" id="GO:0015753">
    <property type="term" value="P:D-xylose transmembrane transport"/>
    <property type="evidence" value="ECO:0007669"/>
    <property type="project" value="InterPro"/>
</dbReference>
<dbReference type="InterPro" id="IPR013456">
    <property type="entry name" value="XylF"/>
</dbReference>
<dbReference type="CDD" id="cd19991">
    <property type="entry name" value="PBP1_ABC_xylose_binding"/>
    <property type="match status" value="1"/>
</dbReference>
<dbReference type="Gene3D" id="3.40.50.2300">
    <property type="match status" value="2"/>
</dbReference>
<evidence type="ECO:0000256" key="3">
    <source>
        <dbReference type="SAM" id="SignalP"/>
    </source>
</evidence>
<dbReference type="EMBL" id="FNIL01000006">
    <property type="protein sequence ID" value="SDO03489.1"/>
    <property type="molecule type" value="Genomic_DNA"/>
</dbReference>
<dbReference type="OrthoDB" id="9769193at2"/>
<dbReference type="GO" id="GO:0048029">
    <property type="term" value="F:monosaccharide binding"/>
    <property type="evidence" value="ECO:0007669"/>
    <property type="project" value="InterPro"/>
</dbReference>
<comment type="subcellular location">
    <subcellularLocation>
        <location evidence="1">Cell envelope</location>
    </subcellularLocation>
</comment>
<dbReference type="InterPro" id="IPR028082">
    <property type="entry name" value="Peripla_BP_I"/>
</dbReference>
<dbReference type="Pfam" id="PF13407">
    <property type="entry name" value="Peripla_BP_4"/>
    <property type="match status" value="1"/>
</dbReference>
<sequence length="358" mass="38444">MKKVKNCLFFSAALVALTACGQDLENNNEASGENGEEGLTIGLAVADLTLERWQNDRDIFVETAEEHGAEVLVQSADGDEAEQSSQVENMLTQGIDVLVIIPHNSDSISAVAQQAVDEGIPVIAYDRLINNAEIDAYISFDNIRVGEMQAEYLVDQVPEGNYYLIGGAPTDNNAYMFREGQMNILDPLVESGDIEIVGDQWADDWSASEALTIMENALTANNNEIDAVVASNDNTAGGAIQALEAENMAGDVAISGQDADLAGTQRVVQGTQSMTVYKPIHLIASEAAELAVSLGNGEDVDFDDTIENEVGEIPSIFLDPVSVDGDNMVDTVIADGFQDFEDVYSGVPEEDRPEQPEE</sequence>
<dbReference type="STRING" id="745820.SAMN04488053_10625"/>
<keyword evidence="6" id="KW-1185">Reference proteome</keyword>
<gene>
    <name evidence="5" type="ORF">SAMN04488053_10625</name>
</gene>
<accession>A0A1H0G9P7</accession>
<proteinExistence type="predicted"/>
<dbReference type="RefSeq" id="WP_090842939.1">
    <property type="nucleotide sequence ID" value="NZ_FNIL01000006.1"/>
</dbReference>
<evidence type="ECO:0000259" key="4">
    <source>
        <dbReference type="Pfam" id="PF13407"/>
    </source>
</evidence>
<feature type="domain" description="Periplasmic binding protein" evidence="4">
    <location>
        <begin position="41"/>
        <end position="298"/>
    </location>
</feature>
<dbReference type="Proteomes" id="UP000198778">
    <property type="component" value="Unassembled WGS sequence"/>
</dbReference>
<evidence type="ECO:0000256" key="1">
    <source>
        <dbReference type="ARBA" id="ARBA00004196"/>
    </source>
</evidence>
<dbReference type="GO" id="GO:0030288">
    <property type="term" value="C:outer membrane-bounded periplasmic space"/>
    <property type="evidence" value="ECO:0007669"/>
    <property type="project" value="TreeGrafter"/>
</dbReference>
<protein>
    <submittedName>
        <fullName evidence="5">Xylose-binding protein</fullName>
    </submittedName>
</protein>
<evidence type="ECO:0000313" key="6">
    <source>
        <dbReference type="Proteomes" id="UP000198778"/>
    </source>
</evidence>
<dbReference type="AlphaFoldDB" id="A0A1H0G9P7"/>
<dbReference type="SUPFAM" id="SSF53822">
    <property type="entry name" value="Periplasmic binding protein-like I"/>
    <property type="match status" value="1"/>
</dbReference>
<organism evidence="5 6">
    <name type="scientific">Alkalicoccus daliensis</name>
    <dbReference type="NCBI Taxonomy" id="745820"/>
    <lineage>
        <taxon>Bacteria</taxon>
        <taxon>Bacillati</taxon>
        <taxon>Bacillota</taxon>
        <taxon>Bacilli</taxon>
        <taxon>Bacillales</taxon>
        <taxon>Bacillaceae</taxon>
        <taxon>Alkalicoccus</taxon>
    </lineage>
</organism>
<dbReference type="InterPro" id="IPR050555">
    <property type="entry name" value="Bact_Solute-Bind_Prot2"/>
</dbReference>
<dbReference type="PROSITE" id="PS51257">
    <property type="entry name" value="PROKAR_LIPOPROTEIN"/>
    <property type="match status" value="1"/>
</dbReference>
<feature type="signal peptide" evidence="3">
    <location>
        <begin position="1"/>
        <end position="21"/>
    </location>
</feature>
<evidence type="ECO:0000313" key="5">
    <source>
        <dbReference type="EMBL" id="SDO03489.1"/>
    </source>
</evidence>
<reference evidence="6" key="1">
    <citation type="submission" date="2016-10" db="EMBL/GenBank/DDBJ databases">
        <authorList>
            <person name="Varghese N."/>
            <person name="Submissions S."/>
        </authorList>
    </citation>
    <scope>NUCLEOTIDE SEQUENCE [LARGE SCALE GENOMIC DNA]</scope>
    <source>
        <strain evidence="6">CGMCC 1.10369</strain>
    </source>
</reference>
<feature type="chain" id="PRO_5011546759" evidence="3">
    <location>
        <begin position="22"/>
        <end position="358"/>
    </location>
</feature>
<dbReference type="PANTHER" id="PTHR30036">
    <property type="entry name" value="D-XYLOSE-BINDING PERIPLASMIC PROTEIN"/>
    <property type="match status" value="1"/>
</dbReference>